<dbReference type="InterPro" id="IPR045863">
    <property type="entry name" value="CorA_TM1_TM2"/>
</dbReference>
<accession>A0A366R4E6</accession>
<keyword evidence="4 9" id="KW-1133">Transmembrane helix</keyword>
<dbReference type="Gene3D" id="1.20.58.340">
    <property type="entry name" value="Magnesium transport protein CorA, transmembrane region"/>
    <property type="match status" value="1"/>
</dbReference>
<evidence type="ECO:0000256" key="3">
    <source>
        <dbReference type="ARBA" id="ARBA00022737"/>
    </source>
</evidence>
<dbReference type="GO" id="GO:0016020">
    <property type="term" value="C:membrane"/>
    <property type="evidence" value="ECO:0007669"/>
    <property type="project" value="UniProtKB-SubCell"/>
</dbReference>
<feature type="region of interest" description="Disordered" evidence="8">
    <location>
        <begin position="1394"/>
        <end position="1439"/>
    </location>
</feature>
<feature type="transmembrane region" description="Helical" evidence="9">
    <location>
        <begin position="1324"/>
        <end position="1344"/>
    </location>
</feature>
<dbReference type="Gene3D" id="1.25.40.20">
    <property type="entry name" value="Ankyrin repeat-containing domain"/>
    <property type="match status" value="3"/>
</dbReference>
<keyword evidence="5 7" id="KW-0040">ANK repeat</keyword>
<dbReference type="SMART" id="SM00248">
    <property type="entry name" value="ANK"/>
    <property type="match status" value="15"/>
</dbReference>
<dbReference type="EMBL" id="QKXC01000206">
    <property type="protein sequence ID" value="RBR12019.1"/>
    <property type="molecule type" value="Genomic_DNA"/>
</dbReference>
<dbReference type="GeneID" id="41998223"/>
<comment type="caution">
    <text evidence="10">The sequence shown here is derived from an EMBL/GenBank/DDBJ whole genome shotgun (WGS) entry which is preliminary data.</text>
</comment>
<reference evidence="10 11" key="1">
    <citation type="submission" date="2018-06" db="EMBL/GenBank/DDBJ databases">
        <title>Fusarium incarnatum-equiseti species complex species 28.</title>
        <authorList>
            <person name="Gardiner D.M."/>
        </authorList>
    </citation>
    <scope>NUCLEOTIDE SEQUENCE [LARGE SCALE GENOMIC DNA]</scope>
    <source>
        <strain evidence="10 11">FIESC_28</strain>
    </source>
</reference>
<feature type="transmembrane region" description="Helical" evidence="9">
    <location>
        <begin position="1364"/>
        <end position="1385"/>
    </location>
</feature>
<proteinExistence type="predicted"/>
<dbReference type="PRINTS" id="PR01415">
    <property type="entry name" value="ANKYRIN"/>
</dbReference>
<dbReference type="InterPro" id="IPR002523">
    <property type="entry name" value="MgTranspt_CorA/ZnTranspt_ZntB"/>
</dbReference>
<dbReference type="SUPFAM" id="SSF48403">
    <property type="entry name" value="Ankyrin repeat"/>
    <property type="match status" value="3"/>
</dbReference>
<evidence type="ECO:0000256" key="9">
    <source>
        <dbReference type="SAM" id="Phobius"/>
    </source>
</evidence>
<dbReference type="OrthoDB" id="341259at2759"/>
<comment type="subcellular location">
    <subcellularLocation>
        <location evidence="1">Membrane</location>
        <topology evidence="1">Multi-pass membrane protein</topology>
    </subcellularLocation>
</comment>
<feature type="repeat" description="ANK" evidence="7">
    <location>
        <begin position="575"/>
        <end position="597"/>
    </location>
</feature>
<dbReference type="InterPro" id="IPR002110">
    <property type="entry name" value="Ankyrin_rpt"/>
</dbReference>
<evidence type="ECO:0000256" key="2">
    <source>
        <dbReference type="ARBA" id="ARBA00022692"/>
    </source>
</evidence>
<dbReference type="Proteomes" id="UP000253153">
    <property type="component" value="Unassembled WGS sequence"/>
</dbReference>
<evidence type="ECO:0000256" key="7">
    <source>
        <dbReference type="PROSITE-ProRule" id="PRU00023"/>
    </source>
</evidence>
<keyword evidence="2 9" id="KW-0812">Transmembrane</keyword>
<keyword evidence="11" id="KW-1185">Reference proteome</keyword>
<dbReference type="Pfam" id="PF12796">
    <property type="entry name" value="Ank_2"/>
    <property type="match status" value="3"/>
</dbReference>
<organism evidence="10 11">
    <name type="scientific">Fusarium coffeatum</name>
    <dbReference type="NCBI Taxonomy" id="231269"/>
    <lineage>
        <taxon>Eukaryota</taxon>
        <taxon>Fungi</taxon>
        <taxon>Dikarya</taxon>
        <taxon>Ascomycota</taxon>
        <taxon>Pezizomycotina</taxon>
        <taxon>Sordariomycetes</taxon>
        <taxon>Hypocreomycetidae</taxon>
        <taxon>Hypocreales</taxon>
        <taxon>Nectriaceae</taxon>
        <taxon>Fusarium</taxon>
        <taxon>Fusarium incarnatum-equiseti species complex</taxon>
    </lineage>
</organism>
<evidence type="ECO:0000256" key="5">
    <source>
        <dbReference type="ARBA" id="ARBA00023043"/>
    </source>
</evidence>
<evidence type="ECO:0000313" key="11">
    <source>
        <dbReference type="Proteomes" id="UP000253153"/>
    </source>
</evidence>
<evidence type="ECO:0000256" key="1">
    <source>
        <dbReference type="ARBA" id="ARBA00004141"/>
    </source>
</evidence>
<dbReference type="Pfam" id="PF01544">
    <property type="entry name" value="CorA"/>
    <property type="match status" value="1"/>
</dbReference>
<dbReference type="Pfam" id="PF00023">
    <property type="entry name" value="Ank"/>
    <property type="match status" value="2"/>
</dbReference>
<dbReference type="PROSITE" id="PS50088">
    <property type="entry name" value="ANK_REPEAT"/>
    <property type="match status" value="6"/>
</dbReference>
<evidence type="ECO:0000256" key="8">
    <source>
        <dbReference type="SAM" id="MobiDB-lite"/>
    </source>
</evidence>
<feature type="repeat" description="ANK" evidence="7">
    <location>
        <begin position="132"/>
        <end position="157"/>
    </location>
</feature>
<feature type="repeat" description="ANK" evidence="7">
    <location>
        <begin position="267"/>
        <end position="299"/>
    </location>
</feature>
<dbReference type="SUPFAM" id="SSF144083">
    <property type="entry name" value="Magnesium transport protein CorA, transmembrane region"/>
    <property type="match status" value="1"/>
</dbReference>
<evidence type="ECO:0000313" key="10">
    <source>
        <dbReference type="EMBL" id="RBR12019.1"/>
    </source>
</evidence>
<feature type="compositionally biased region" description="Basic and acidic residues" evidence="8">
    <location>
        <begin position="1045"/>
        <end position="1066"/>
    </location>
</feature>
<feature type="region of interest" description="Disordered" evidence="8">
    <location>
        <begin position="1040"/>
        <end position="1075"/>
    </location>
</feature>
<gene>
    <name evidence="10" type="ORF">FIESC28_08789</name>
</gene>
<dbReference type="InterPro" id="IPR036770">
    <property type="entry name" value="Ankyrin_rpt-contain_sf"/>
</dbReference>
<evidence type="ECO:0000256" key="6">
    <source>
        <dbReference type="ARBA" id="ARBA00023136"/>
    </source>
</evidence>
<keyword evidence="6 9" id="KW-0472">Membrane</keyword>
<feature type="compositionally biased region" description="Pro residues" evidence="8">
    <location>
        <begin position="1397"/>
        <end position="1407"/>
    </location>
</feature>
<dbReference type="RefSeq" id="XP_031013015.1">
    <property type="nucleotide sequence ID" value="XM_031162927.1"/>
</dbReference>
<sequence length="1439" mass="161411">MSTCVPPQSEAQPPRVDEHPNAQDLRDAILNDNVDGLREVLERHKDLFNTIFSYDFQEDGIDISLQLSALLFAAVTGRILVVKVLLTAGAAVNTAIPEIGGNALHLVARYGYEAIARLLIARKANIDQSDRAGNTPLHLACKYHHINVIHCFLDNGAIRMRNRMGRSPFHIASTSKCACVLDLLWNRGPTSQISETDLDLNQPLHLAAISDSACAARWLCKSGAPRVGQNYRKDNPLDEACVAGNLKAAEAILQSSDDSILQEANGYGFTPLLLACFNAWPRIVELLLGRGALVSNTTPSFLSCYHLLALNKRTFSQDHRDIVDHLHGRGADIDMVSRKGDTPLILACRKGKVGMVRMLLQHGARINFKSKESSGLLEASIQQDVDVLEEILKWKPDMSHRNNHGLTAVSLACRFGRVNNLKLLIKHGADVLMPTIEGLPPLWIATNFNHVEAALEILGTQFYYPANPLDERDFPKEDHCRASIANGLLHGFDNNKISGLDDRRHVMYWAVRSGCLELTKRCIGHQQEGERETLELLQGDQWKSSTWLHVAARFGHHQLVRECFSHVPSLKKAAYGKSPLHLAAVSGTIEVAVVLLQLVSEQHGVEAKIHAIIEADDSGESPLSLSVRRETGAHQGLAKLFWSELEALTTISYKHLRSDINTASIILETLARYERPGRERILEGVLKQWCSSSSIVTGYPSTALNWAINNGQAIVVWWLLSKGGYSSKFTIHQAFNLAIELDTDPMDTARHLITDMLKTPPPILDNVPNPNDDLPPCIPDGNEDKDDVCYATVVHIHEDGAVINAHYAEGSIHDMIYNEKQGPSSIMTHYKKSLGLRGLESLKSRLSCPPLIGKDFGTAACRRSQSAPVDSFPKRSPGCDDNTLKVQWIHLPVNKLHLMRDLSTRVSHDTGRSEMDHNNMISRFNQSWTEIPAAAGHLYMKPQCERARTLPSGRVNEQIVENHVTKETPVALYMPYLTLGNKSPGHRTRETQTFESFNEPIHGRSTRSITHIPITLDQYYYPVLDDTSIRDEDQVMSRYWENNEDNGKDDSTIKREEVTYKSRDQEGQDLPGPTDDKRILMISQLWIWIVDETTIITATEETSIMKDGFLKTVLDSMRNGEAGTRFARPTSVHAMMELMLDVATSFTISDCVHTSKSTISPIDVFRESIKDVVNEETKLFNAFLKELKDDTANRSQQRGQSGRLFGIYEVPPNPNHIIHREAELLREIRDIRDELGMLKALLEHQETVWKQAFDTEELRGCFQYHHPWTPTDIKEDLDEILAEVERTIDSINTLLDLRTKQASIKDAEYGRIQANDEARQSKSVFIFTIVTVVFLPLSFLSSLFALDVSSFPHESGNLKYKPEWIFPIIFGVTAIVSIPVMIFAWNVNSISRQLRPGPEPENTPAPPQAVGDRQRTAETGMKKILRQRSSWRKKEDNPV</sequence>
<feature type="region of interest" description="Disordered" evidence="8">
    <location>
        <begin position="1"/>
        <end position="20"/>
    </location>
</feature>
<evidence type="ECO:0000256" key="4">
    <source>
        <dbReference type="ARBA" id="ARBA00022989"/>
    </source>
</evidence>
<dbReference type="GO" id="GO:0046873">
    <property type="term" value="F:metal ion transmembrane transporter activity"/>
    <property type="evidence" value="ECO:0007669"/>
    <property type="project" value="InterPro"/>
</dbReference>
<dbReference type="PROSITE" id="PS50297">
    <property type="entry name" value="ANK_REP_REGION"/>
    <property type="match status" value="5"/>
</dbReference>
<feature type="repeat" description="ANK" evidence="7">
    <location>
        <begin position="99"/>
        <end position="131"/>
    </location>
</feature>
<feature type="repeat" description="ANK" evidence="7">
    <location>
        <begin position="339"/>
        <end position="371"/>
    </location>
</feature>
<protein>
    <submittedName>
        <fullName evidence="10">Uncharacterized protein</fullName>
    </submittedName>
</protein>
<feature type="compositionally biased region" description="Polar residues" evidence="8">
    <location>
        <begin position="1"/>
        <end position="11"/>
    </location>
</feature>
<feature type="repeat" description="ANK" evidence="7">
    <location>
        <begin position="404"/>
        <end position="431"/>
    </location>
</feature>
<keyword evidence="3" id="KW-0677">Repeat</keyword>
<dbReference type="PANTHER" id="PTHR24198:SF165">
    <property type="entry name" value="ANKYRIN REPEAT-CONTAINING PROTEIN-RELATED"/>
    <property type="match status" value="1"/>
</dbReference>
<name>A0A366R4E6_9HYPO</name>
<dbReference type="PANTHER" id="PTHR24198">
    <property type="entry name" value="ANKYRIN REPEAT AND PROTEIN KINASE DOMAIN-CONTAINING PROTEIN"/>
    <property type="match status" value="1"/>
</dbReference>